<sequence length="215" mass="23789">MDLFLSSTNPENTLFFSANGVVHYQVVTTRSHTPGASVSNILRPAAKPEDGVVAEIEWKNRHTPTIIRSPLLSGVGQCVGSTGIGIKAFQYLYKRNRFSPSRYFVADDALEYRWKIIKGVGCKLILCDADAEIASSSWSTVTDGVFAGETKQVLRIHPCSIDIDLIMLTFVIMENKRREKYGHSDALQDICQDLRAKGFGEEGEVEAEEGMIGEL</sequence>
<protein>
    <recommendedName>
        <fullName evidence="1">DUF6593 domain-containing protein</fullName>
    </recommendedName>
</protein>
<proteinExistence type="predicted"/>
<gene>
    <name evidence="2" type="ORF">BDN70DRAFT_824728</name>
</gene>
<dbReference type="Pfam" id="PF20236">
    <property type="entry name" value="DUF6593"/>
    <property type="match status" value="1"/>
</dbReference>
<dbReference type="Proteomes" id="UP000807469">
    <property type="component" value="Unassembled WGS sequence"/>
</dbReference>
<evidence type="ECO:0000313" key="3">
    <source>
        <dbReference type="Proteomes" id="UP000807469"/>
    </source>
</evidence>
<evidence type="ECO:0000313" key="2">
    <source>
        <dbReference type="EMBL" id="KAF9484918.1"/>
    </source>
</evidence>
<keyword evidence="3" id="KW-1185">Reference proteome</keyword>
<accession>A0A9P5ZD25</accession>
<reference evidence="2" key="1">
    <citation type="submission" date="2020-11" db="EMBL/GenBank/DDBJ databases">
        <authorList>
            <consortium name="DOE Joint Genome Institute"/>
            <person name="Ahrendt S."/>
            <person name="Riley R."/>
            <person name="Andreopoulos W."/>
            <person name="Labutti K."/>
            <person name="Pangilinan J."/>
            <person name="Ruiz-Duenas F.J."/>
            <person name="Barrasa J.M."/>
            <person name="Sanchez-Garcia M."/>
            <person name="Camarero S."/>
            <person name="Miyauchi S."/>
            <person name="Serrano A."/>
            <person name="Linde D."/>
            <person name="Babiker R."/>
            <person name="Drula E."/>
            <person name="Ayuso-Fernandez I."/>
            <person name="Pacheco R."/>
            <person name="Padilla G."/>
            <person name="Ferreira P."/>
            <person name="Barriuso J."/>
            <person name="Kellner H."/>
            <person name="Castanera R."/>
            <person name="Alfaro M."/>
            <person name="Ramirez L."/>
            <person name="Pisabarro A.G."/>
            <person name="Kuo A."/>
            <person name="Tritt A."/>
            <person name="Lipzen A."/>
            <person name="He G."/>
            <person name="Yan M."/>
            <person name="Ng V."/>
            <person name="Cullen D."/>
            <person name="Martin F."/>
            <person name="Rosso M.-N."/>
            <person name="Henrissat B."/>
            <person name="Hibbett D."/>
            <person name="Martinez A.T."/>
            <person name="Grigoriev I.V."/>
        </authorList>
    </citation>
    <scope>NUCLEOTIDE SEQUENCE</scope>
    <source>
        <strain evidence="2">CIRM-BRFM 674</strain>
    </source>
</reference>
<dbReference type="EMBL" id="MU155139">
    <property type="protein sequence ID" value="KAF9484918.1"/>
    <property type="molecule type" value="Genomic_DNA"/>
</dbReference>
<feature type="domain" description="DUF6593" evidence="1">
    <location>
        <begin position="9"/>
        <end position="179"/>
    </location>
</feature>
<organism evidence="2 3">
    <name type="scientific">Pholiota conissans</name>
    <dbReference type="NCBI Taxonomy" id="109636"/>
    <lineage>
        <taxon>Eukaryota</taxon>
        <taxon>Fungi</taxon>
        <taxon>Dikarya</taxon>
        <taxon>Basidiomycota</taxon>
        <taxon>Agaricomycotina</taxon>
        <taxon>Agaricomycetes</taxon>
        <taxon>Agaricomycetidae</taxon>
        <taxon>Agaricales</taxon>
        <taxon>Agaricineae</taxon>
        <taxon>Strophariaceae</taxon>
        <taxon>Pholiota</taxon>
    </lineage>
</organism>
<comment type="caution">
    <text evidence="2">The sequence shown here is derived from an EMBL/GenBank/DDBJ whole genome shotgun (WGS) entry which is preliminary data.</text>
</comment>
<evidence type="ECO:0000259" key="1">
    <source>
        <dbReference type="Pfam" id="PF20236"/>
    </source>
</evidence>
<name>A0A9P5ZD25_9AGAR</name>
<dbReference type="InterPro" id="IPR046528">
    <property type="entry name" value="DUF6593"/>
</dbReference>
<dbReference type="AlphaFoldDB" id="A0A9P5ZD25"/>
<dbReference type="OrthoDB" id="2798132at2759"/>